<evidence type="ECO:0000313" key="4">
    <source>
        <dbReference type="Proteomes" id="UP000299102"/>
    </source>
</evidence>
<dbReference type="OrthoDB" id="6597859at2759"/>
<evidence type="ECO:0000256" key="1">
    <source>
        <dbReference type="SAM" id="MobiDB-lite"/>
    </source>
</evidence>
<dbReference type="Proteomes" id="UP000299102">
    <property type="component" value="Unassembled WGS sequence"/>
</dbReference>
<dbReference type="SUPFAM" id="SSF57625">
    <property type="entry name" value="Invertebrate chitin-binding proteins"/>
    <property type="match status" value="1"/>
</dbReference>
<dbReference type="PROSITE" id="PS50940">
    <property type="entry name" value="CHIT_BIND_II"/>
    <property type="match status" value="1"/>
</dbReference>
<proteinExistence type="predicted"/>
<comment type="caution">
    <text evidence="3">The sequence shown here is derived from an EMBL/GenBank/DDBJ whole genome shotgun (WGS) entry which is preliminary data.</text>
</comment>
<feature type="compositionally biased region" description="Low complexity" evidence="1">
    <location>
        <begin position="182"/>
        <end position="234"/>
    </location>
</feature>
<dbReference type="InterPro" id="IPR002557">
    <property type="entry name" value="Chitin-bd_dom"/>
</dbReference>
<gene>
    <name evidence="3" type="ORF">EVAR_56779_1</name>
</gene>
<dbReference type="AlphaFoldDB" id="A0A4C1Z094"/>
<feature type="domain" description="Chitin-binding type-2" evidence="2">
    <location>
        <begin position="54"/>
        <end position="119"/>
    </location>
</feature>
<reference evidence="3 4" key="1">
    <citation type="journal article" date="2019" name="Commun. Biol.">
        <title>The bagworm genome reveals a unique fibroin gene that provides high tensile strength.</title>
        <authorList>
            <person name="Kono N."/>
            <person name="Nakamura H."/>
            <person name="Ohtoshi R."/>
            <person name="Tomita M."/>
            <person name="Numata K."/>
            <person name="Arakawa K."/>
        </authorList>
    </citation>
    <scope>NUCLEOTIDE SEQUENCE [LARGE SCALE GENOMIC DNA]</scope>
</reference>
<evidence type="ECO:0000259" key="2">
    <source>
        <dbReference type="PROSITE" id="PS50940"/>
    </source>
</evidence>
<protein>
    <recommendedName>
        <fullName evidence="2">Chitin-binding type-2 domain-containing protein</fullName>
    </recommendedName>
</protein>
<dbReference type="GO" id="GO:0005576">
    <property type="term" value="C:extracellular region"/>
    <property type="evidence" value="ECO:0007669"/>
    <property type="project" value="InterPro"/>
</dbReference>
<sequence>MDIHNPRGVTSTLPASGIGTGYSMEGAWGDGEWNGLPELASTGQREAMEAVISHLRCETDVGIFPDAHDCRKFHLCSPPEDQPAGRPADHRSALCPMHYAFNASNAQCSVYWPYGQCQRKPAPECTKVGQSGALEDSLNHYYVCLSKQGALYPQIFICPHGYYFWNGFCQVDPPKEETNSEATVASLPSSSPTSSSSVSSSSASSSSASSSSASSSSASSESSSSEGTSTAAVSRSSVKSTEYPPDAFLADRFDLTNYETIDDVENVPQ</sequence>
<dbReference type="GO" id="GO:0008061">
    <property type="term" value="F:chitin binding"/>
    <property type="evidence" value="ECO:0007669"/>
    <property type="project" value="InterPro"/>
</dbReference>
<keyword evidence="4" id="KW-1185">Reference proteome</keyword>
<feature type="non-terminal residue" evidence="3">
    <location>
        <position position="269"/>
    </location>
</feature>
<dbReference type="InterPro" id="IPR036508">
    <property type="entry name" value="Chitin-bd_dom_sf"/>
</dbReference>
<name>A0A4C1Z094_EUMVA</name>
<dbReference type="EMBL" id="BGZK01001470">
    <property type="protein sequence ID" value="GBP80603.1"/>
    <property type="molecule type" value="Genomic_DNA"/>
</dbReference>
<feature type="region of interest" description="Disordered" evidence="1">
    <location>
        <begin position="179"/>
        <end position="242"/>
    </location>
</feature>
<organism evidence="3 4">
    <name type="scientific">Eumeta variegata</name>
    <name type="common">Bagworm moth</name>
    <name type="synonym">Eumeta japonica</name>
    <dbReference type="NCBI Taxonomy" id="151549"/>
    <lineage>
        <taxon>Eukaryota</taxon>
        <taxon>Metazoa</taxon>
        <taxon>Ecdysozoa</taxon>
        <taxon>Arthropoda</taxon>
        <taxon>Hexapoda</taxon>
        <taxon>Insecta</taxon>
        <taxon>Pterygota</taxon>
        <taxon>Neoptera</taxon>
        <taxon>Endopterygota</taxon>
        <taxon>Lepidoptera</taxon>
        <taxon>Glossata</taxon>
        <taxon>Ditrysia</taxon>
        <taxon>Tineoidea</taxon>
        <taxon>Psychidae</taxon>
        <taxon>Oiketicinae</taxon>
        <taxon>Eumeta</taxon>
    </lineage>
</organism>
<accession>A0A4C1Z094</accession>
<evidence type="ECO:0000313" key="3">
    <source>
        <dbReference type="EMBL" id="GBP80603.1"/>
    </source>
</evidence>